<dbReference type="SUPFAM" id="SSF69298">
    <property type="entry name" value="Quinohemoprotein amine dehydrogenase A chain, domain 3"/>
    <property type="match status" value="1"/>
</dbReference>
<evidence type="ECO:0000259" key="2">
    <source>
        <dbReference type="Pfam" id="PF09098"/>
    </source>
</evidence>
<protein>
    <submittedName>
        <fullName evidence="6">Quinohemoprotein amine dehydrogenase</fullName>
    </submittedName>
</protein>
<reference evidence="6 7" key="1">
    <citation type="journal article" date="2015" name="Stand. Genomic Sci.">
        <title>Genomic Encyclopedia of Bacterial and Archaeal Type Strains, Phase III: the genomes of soil and plant-associated and newly described type strains.</title>
        <authorList>
            <person name="Whitman W.B."/>
            <person name="Woyke T."/>
            <person name="Klenk H.P."/>
            <person name="Zhou Y."/>
            <person name="Lilburn T.G."/>
            <person name="Beck B.J."/>
            <person name="De Vos P."/>
            <person name="Vandamme P."/>
            <person name="Eisen J.A."/>
            <person name="Garrity G."/>
            <person name="Hugenholtz P."/>
            <person name="Kyrpides N.C."/>
        </authorList>
    </citation>
    <scope>NUCLEOTIDE SEQUENCE [LARGE SCALE GENOMIC DNA]</scope>
    <source>
        <strain evidence="6 7">CGMCC 1.5364</strain>
    </source>
</reference>
<feature type="domain" description="Quinohemoprotein amine dehydrogenase alpha subunit" evidence="4">
    <location>
        <begin position="382"/>
        <end position="514"/>
    </location>
</feature>
<dbReference type="Pfam" id="PF14930">
    <property type="entry name" value="Qn_am_d_aII"/>
    <property type="match status" value="1"/>
</dbReference>
<dbReference type="EMBL" id="VLKU01000008">
    <property type="protein sequence ID" value="TWI32928.1"/>
    <property type="molecule type" value="Genomic_DNA"/>
</dbReference>
<comment type="caution">
    <text evidence="6">The sequence shown here is derived from an EMBL/GenBank/DDBJ whole genome shotgun (WGS) entry which is preliminary data.</text>
</comment>
<dbReference type="NCBIfam" id="TIGR03908">
    <property type="entry name" value="QH_alpha"/>
    <property type="match status" value="1"/>
</dbReference>
<dbReference type="Gene3D" id="2.40.128.120">
    <property type="entry name" value="Quinohemoprotein amine dehydrogenase alpha subunit, domain 2"/>
    <property type="match status" value="1"/>
</dbReference>
<feature type="domain" description="Quinohemoprotein amine dehydrogenase alpha subunit haem binding" evidence="2">
    <location>
        <begin position="28"/>
        <end position="191"/>
    </location>
</feature>
<evidence type="ECO:0000259" key="5">
    <source>
        <dbReference type="Pfam" id="PF14930"/>
    </source>
</evidence>
<dbReference type="SUPFAM" id="SSF81296">
    <property type="entry name" value="E set domains"/>
    <property type="match status" value="2"/>
</dbReference>
<accession>A0A562NL89</accession>
<dbReference type="SUPFAM" id="SSF46626">
    <property type="entry name" value="Cytochrome c"/>
    <property type="match status" value="2"/>
</dbReference>
<feature type="chain" id="PRO_5021796464" evidence="1">
    <location>
        <begin position="27"/>
        <end position="515"/>
    </location>
</feature>
<evidence type="ECO:0000256" key="1">
    <source>
        <dbReference type="SAM" id="SignalP"/>
    </source>
</evidence>
<dbReference type="InterPro" id="IPR036718">
    <property type="entry name" value="H-AmDH_asu_dom2_sf"/>
</dbReference>
<gene>
    <name evidence="6" type="ORF">IQ24_02810</name>
</gene>
<dbReference type="Pfam" id="PF09098">
    <property type="entry name" value="Dehyd-heme_bind"/>
    <property type="match status" value="1"/>
</dbReference>
<dbReference type="InterPro" id="IPR014756">
    <property type="entry name" value="Ig_E-set"/>
</dbReference>
<dbReference type="InterPro" id="IPR015184">
    <property type="entry name" value="QH-AmDH_asu_dom_IV"/>
</dbReference>
<dbReference type="GO" id="GO:0009055">
    <property type="term" value="F:electron transfer activity"/>
    <property type="evidence" value="ECO:0007669"/>
    <property type="project" value="InterPro"/>
</dbReference>
<dbReference type="InterPro" id="IPR015183">
    <property type="entry name" value="QH-AmDH_asu_dom_III"/>
</dbReference>
<dbReference type="OrthoDB" id="5345472at2"/>
<dbReference type="InterPro" id="IPR013783">
    <property type="entry name" value="Ig-like_fold"/>
</dbReference>
<feature type="domain" description="Quinohemoprotein amine dehydrogenase alpha subunit" evidence="5">
    <location>
        <begin position="197"/>
        <end position="295"/>
    </location>
</feature>
<evidence type="ECO:0000313" key="7">
    <source>
        <dbReference type="Proteomes" id="UP000316225"/>
    </source>
</evidence>
<sequence length="515" mass="55393">MKSITRLALASSCAFGFGALALPAFAVTGAEVLENTCSACHVTGDDGKIDRIDSVRKTPEAWDMTVTRMIRNHGVGLTDEERVAVVRYLSDTRGLTFAESEPYRYILEREPVANDDGPNQLMTETCSRCHSYARVGLQRRTPQDWEHLINFHLGQFPTLEYQALARDRDWWGIAQTEILDYLSKTYPLGEAPAAMDRDLSGNYVLAGRQPGQGDYTGALTLAKDGDDYKVEMVLNGAAERKFTGTGRLLGAGEWRATLTDGTTEIRQIFAISDSGKITGRWHDAKYDVIGGRIAALPEGAEAQILSVAPTRLKIGEATTVQVSGTGLGDQLVLPEGVTGEITGTTPTGVTLSLTASGDPRAVEIALGEQKANLAAFVTPDRISVVPELTLARVGDGGGPIPKVPAQFEAMGWLNGPDGQPGTEDDIALGYFPAKWSLDNFDAAAIEMKDTEFAGGIDENGLFTPAEAGPNPERPMMTNNLGNLKVIAEVTEGDQTLTGEAHLYSTVQRFVDAPIR</sequence>
<dbReference type="Pfam" id="PF09100">
    <property type="entry name" value="Qn_am_d_aIV"/>
    <property type="match status" value="1"/>
</dbReference>
<dbReference type="Proteomes" id="UP000316225">
    <property type="component" value="Unassembled WGS sequence"/>
</dbReference>
<organism evidence="6 7">
    <name type="scientific">Paracoccus sulfuroxidans</name>
    <dbReference type="NCBI Taxonomy" id="384678"/>
    <lineage>
        <taxon>Bacteria</taxon>
        <taxon>Pseudomonadati</taxon>
        <taxon>Pseudomonadota</taxon>
        <taxon>Alphaproteobacteria</taxon>
        <taxon>Rhodobacterales</taxon>
        <taxon>Paracoccaceae</taxon>
        <taxon>Paracoccus</taxon>
    </lineage>
</organism>
<feature type="signal peptide" evidence="1">
    <location>
        <begin position="1"/>
        <end position="26"/>
    </location>
</feature>
<dbReference type="Gene3D" id="1.10.760.10">
    <property type="entry name" value="Cytochrome c-like domain"/>
    <property type="match status" value="1"/>
</dbReference>
<name>A0A562NL89_9RHOB</name>
<dbReference type="GO" id="GO:0020037">
    <property type="term" value="F:heme binding"/>
    <property type="evidence" value="ECO:0007669"/>
    <property type="project" value="InterPro"/>
</dbReference>
<feature type="domain" description="Quinohemoprotein amine dehydrogenase alpha subunit" evidence="3">
    <location>
        <begin position="301"/>
        <end position="376"/>
    </location>
</feature>
<dbReference type="AlphaFoldDB" id="A0A562NL89"/>
<evidence type="ECO:0000313" key="6">
    <source>
        <dbReference type="EMBL" id="TWI32928.1"/>
    </source>
</evidence>
<dbReference type="InterPro" id="IPR023887">
    <property type="entry name" value="QH-AmDH_asu"/>
</dbReference>
<keyword evidence="1" id="KW-0732">Signal</keyword>
<dbReference type="Pfam" id="PF09099">
    <property type="entry name" value="Qn_am_d_aIII"/>
    <property type="match status" value="1"/>
</dbReference>
<dbReference type="Gene3D" id="2.60.40.10">
    <property type="entry name" value="Immunoglobulins"/>
    <property type="match status" value="2"/>
</dbReference>
<evidence type="ECO:0000259" key="4">
    <source>
        <dbReference type="Pfam" id="PF09100"/>
    </source>
</evidence>
<dbReference type="RefSeq" id="WP_145398850.1">
    <property type="nucleotide sequence ID" value="NZ_VLKU01000008.1"/>
</dbReference>
<keyword evidence="7" id="KW-1185">Reference proteome</keyword>
<dbReference type="InterPro" id="IPR015182">
    <property type="entry name" value="QH-AmDH_asu_heme-bd_dom"/>
</dbReference>
<evidence type="ECO:0000259" key="3">
    <source>
        <dbReference type="Pfam" id="PF09099"/>
    </source>
</evidence>
<proteinExistence type="predicted"/>
<dbReference type="InterPro" id="IPR009111">
    <property type="entry name" value="QH-AmDH_asu_dom2"/>
</dbReference>
<dbReference type="InterPro" id="IPR036909">
    <property type="entry name" value="Cyt_c-like_dom_sf"/>
</dbReference>